<feature type="domain" description="CAAX prenyl protease 2/Lysostaphin resistance protein A-like" evidence="2">
    <location>
        <begin position="43"/>
        <end position="131"/>
    </location>
</feature>
<keyword evidence="1" id="KW-1133">Transmembrane helix</keyword>
<dbReference type="InterPro" id="IPR003675">
    <property type="entry name" value="Rce1/LyrA-like_dom"/>
</dbReference>
<organism evidence="3 4">
    <name type="scientific">Corynebacterium auriscanis</name>
    <dbReference type="NCBI Taxonomy" id="99807"/>
    <lineage>
        <taxon>Bacteria</taxon>
        <taxon>Bacillati</taxon>
        <taxon>Actinomycetota</taxon>
        <taxon>Actinomycetes</taxon>
        <taxon>Mycobacteriales</taxon>
        <taxon>Corynebacteriaceae</taxon>
        <taxon>Corynebacterium</taxon>
    </lineage>
</organism>
<dbReference type="GO" id="GO:0004175">
    <property type="term" value="F:endopeptidase activity"/>
    <property type="evidence" value="ECO:0007669"/>
    <property type="project" value="UniProtKB-ARBA"/>
</dbReference>
<dbReference type="EMBL" id="JRVJ01000003">
    <property type="protein sequence ID" value="KGM19155.1"/>
    <property type="molecule type" value="Genomic_DNA"/>
</dbReference>
<accession>A0A0A2DIW8</accession>
<dbReference type="Proteomes" id="UP000030145">
    <property type="component" value="Unassembled WGS sequence"/>
</dbReference>
<feature type="transmembrane region" description="Helical" evidence="1">
    <location>
        <begin position="40"/>
        <end position="57"/>
    </location>
</feature>
<feature type="transmembrane region" description="Helical" evidence="1">
    <location>
        <begin position="121"/>
        <end position="142"/>
    </location>
</feature>
<evidence type="ECO:0000313" key="4">
    <source>
        <dbReference type="Proteomes" id="UP000030145"/>
    </source>
</evidence>
<evidence type="ECO:0000259" key="2">
    <source>
        <dbReference type="Pfam" id="PF02517"/>
    </source>
</evidence>
<gene>
    <name evidence="3" type="ORF">MA47_03145</name>
</gene>
<dbReference type="GO" id="GO:0080120">
    <property type="term" value="P:CAAX-box protein maturation"/>
    <property type="evidence" value="ECO:0007669"/>
    <property type="project" value="UniProtKB-ARBA"/>
</dbReference>
<proteinExistence type="predicted"/>
<protein>
    <recommendedName>
        <fullName evidence="2">CAAX prenyl protease 2/Lysostaphin resistance protein A-like domain-containing protein</fullName>
    </recommendedName>
</protein>
<sequence>MRWGIVGVAAGTSLAVAVVGQVIAYASGEGLEPRTPEHQDVILLAAVIVLVPFQAAAEEIFARGFLPQIFGCWCKSPWVAYLPGALLWISLHGCNSWGTVAIAYSAVLYALLVHKTGGLEAVIAIHTINTYLAFAQPVFSVVEDPNTIPWEAALFDMAGTTLIVVLVYFCVRRLVSIPTPPRPHPVSPQPQHVL</sequence>
<evidence type="ECO:0000256" key="1">
    <source>
        <dbReference type="SAM" id="Phobius"/>
    </source>
</evidence>
<feature type="transmembrane region" description="Helical" evidence="1">
    <location>
        <begin position="148"/>
        <end position="171"/>
    </location>
</feature>
<keyword evidence="1" id="KW-0812">Transmembrane</keyword>
<dbReference type="Pfam" id="PF02517">
    <property type="entry name" value="Rce1-like"/>
    <property type="match status" value="1"/>
</dbReference>
<comment type="caution">
    <text evidence="3">The sequence shown here is derived from an EMBL/GenBank/DDBJ whole genome shotgun (WGS) entry which is preliminary data.</text>
</comment>
<keyword evidence="1" id="KW-0472">Membrane</keyword>
<keyword evidence="4" id="KW-1185">Reference proteome</keyword>
<feature type="transmembrane region" description="Helical" evidence="1">
    <location>
        <begin position="97"/>
        <end position="114"/>
    </location>
</feature>
<evidence type="ECO:0000313" key="3">
    <source>
        <dbReference type="EMBL" id="KGM19155.1"/>
    </source>
</evidence>
<dbReference type="AlphaFoldDB" id="A0A0A2DIW8"/>
<feature type="transmembrane region" description="Helical" evidence="1">
    <location>
        <begin position="69"/>
        <end position="91"/>
    </location>
</feature>
<reference evidence="3 4" key="1">
    <citation type="submission" date="2014-10" db="EMBL/GenBank/DDBJ databases">
        <title>Whole Genome sequence of Corynebacterium auriscanis strain CIP 106629.</title>
        <authorList>
            <person name="Hassan S.S."/>
            <person name="Jamal S.B."/>
            <person name="Tiwari S."/>
            <person name="Oliveira L.D.C."/>
            <person name="Souza F."/>
            <person name="Mariano D.C."/>
            <person name="Almeida S."/>
            <person name="Dorella F."/>
            <person name="Pereira F."/>
            <person name="Carvalho A."/>
            <person name="Leal C.A."/>
            <person name="Soares S.D.C."/>
            <person name="Figueiredo H.C."/>
            <person name="Silva A."/>
            <person name="Azevedo V.A."/>
        </authorList>
    </citation>
    <scope>NUCLEOTIDE SEQUENCE [LARGE SCALE GENOMIC DNA]</scope>
    <source>
        <strain evidence="3 4">CIP 106629</strain>
    </source>
</reference>
<name>A0A0A2DIW8_9CORY</name>